<organism evidence="14 15">
    <name type="scientific">Ponticaulis profundi</name>
    <dbReference type="NCBI Taxonomy" id="2665222"/>
    <lineage>
        <taxon>Bacteria</taxon>
        <taxon>Pseudomonadati</taxon>
        <taxon>Pseudomonadota</taxon>
        <taxon>Alphaproteobacteria</taxon>
        <taxon>Hyphomonadales</taxon>
        <taxon>Hyphomonadaceae</taxon>
        <taxon>Ponticaulis</taxon>
    </lineage>
</organism>
<comment type="similarity">
    <text evidence="3">Belongs to the threonine synthase family.</text>
</comment>
<name>A0ABW1S6C9_9PROT</name>
<dbReference type="GO" id="GO:0004795">
    <property type="term" value="F:threonine synthase activity"/>
    <property type="evidence" value="ECO:0007669"/>
    <property type="project" value="UniProtKB-EC"/>
</dbReference>
<accession>A0ABW1S6C9</accession>
<reference evidence="15" key="1">
    <citation type="journal article" date="2019" name="Int. J. Syst. Evol. Microbiol.">
        <title>The Global Catalogue of Microorganisms (GCM) 10K type strain sequencing project: providing services to taxonomists for standard genome sequencing and annotation.</title>
        <authorList>
            <consortium name="The Broad Institute Genomics Platform"/>
            <consortium name="The Broad Institute Genome Sequencing Center for Infectious Disease"/>
            <person name="Wu L."/>
            <person name="Ma J."/>
        </authorList>
    </citation>
    <scope>NUCLEOTIDE SEQUENCE [LARGE SCALE GENOMIC DNA]</scope>
    <source>
        <strain evidence="15">CGMCC-1.15741</strain>
    </source>
</reference>
<dbReference type="Pfam" id="PF00291">
    <property type="entry name" value="PALP"/>
    <property type="match status" value="1"/>
</dbReference>
<evidence type="ECO:0000256" key="7">
    <source>
        <dbReference type="ARBA" id="ARBA00022697"/>
    </source>
</evidence>
<dbReference type="InterPro" id="IPR004450">
    <property type="entry name" value="Thr_synthase-like"/>
</dbReference>
<sequence>MQYMSTRGDTKTVSFADACLAGLAPDGGLYTPVEYPKLAPASGKESYTDIATRVLSAFAGDSISEADVQTLVAKAYASFAHQSVTPLSEIGPDQWLLELHHGPTLAFKDVAMQIIAQFYDHLLAERGQRLTVLCATSGDTGGAAAAAFAGLESVDVFILHPHERISPIQRRFMTSTGASNVHNFALDGDFDESQAIVKALFADQTFRQDVRLSGVNSINWTRIAAQSVYFATAQAALGSERKLRFVVPTGNFGDALAAYVAARCGLLNGLEIVSAVNANRTMVDLMETGKLSKRAAHATHSPAMDIALPSNAERLLFEVMQRDTDQLRNFYNQFAQSGAAELSDQARGALGCVGVKAVSIDDGETEAEMKRLYQETGTLQCPHTAVGTAAARATRDASADSVDVILSTAHAAKFPETVEAITGHTPALPERSESWLARDEVFERLPSDLNAVREAIRERVS</sequence>
<feature type="domain" description="Threonine synthase N-terminal" evidence="13">
    <location>
        <begin position="2"/>
        <end position="76"/>
    </location>
</feature>
<dbReference type="EC" id="4.2.3.1" evidence="4 11"/>
<proteinExistence type="inferred from homology"/>
<keyword evidence="15" id="KW-1185">Reference proteome</keyword>
<evidence type="ECO:0000256" key="2">
    <source>
        <dbReference type="ARBA" id="ARBA00004979"/>
    </source>
</evidence>
<evidence type="ECO:0000256" key="1">
    <source>
        <dbReference type="ARBA" id="ARBA00001933"/>
    </source>
</evidence>
<dbReference type="EMBL" id="JBHSSW010000004">
    <property type="protein sequence ID" value="MFC6197210.1"/>
    <property type="molecule type" value="Genomic_DNA"/>
</dbReference>
<dbReference type="Gene3D" id="3.40.50.1100">
    <property type="match status" value="2"/>
</dbReference>
<comment type="cofactor">
    <cofactor evidence="1">
        <name>pyridoxal 5'-phosphate</name>
        <dbReference type="ChEBI" id="CHEBI:597326"/>
    </cofactor>
</comment>
<evidence type="ECO:0000259" key="12">
    <source>
        <dbReference type="Pfam" id="PF00291"/>
    </source>
</evidence>
<feature type="domain" description="Tryptophan synthase beta chain-like PALP" evidence="12">
    <location>
        <begin position="89"/>
        <end position="397"/>
    </location>
</feature>
<dbReference type="InterPro" id="IPR029144">
    <property type="entry name" value="Thr_synth_N"/>
</dbReference>
<evidence type="ECO:0000256" key="9">
    <source>
        <dbReference type="ARBA" id="ARBA00023239"/>
    </source>
</evidence>
<evidence type="ECO:0000256" key="10">
    <source>
        <dbReference type="ARBA" id="ARBA00049144"/>
    </source>
</evidence>
<evidence type="ECO:0000256" key="5">
    <source>
        <dbReference type="ARBA" id="ARBA00018679"/>
    </source>
</evidence>
<evidence type="ECO:0000256" key="8">
    <source>
        <dbReference type="ARBA" id="ARBA00022898"/>
    </source>
</evidence>
<evidence type="ECO:0000313" key="14">
    <source>
        <dbReference type="EMBL" id="MFC6197210.1"/>
    </source>
</evidence>
<evidence type="ECO:0000256" key="4">
    <source>
        <dbReference type="ARBA" id="ARBA00013028"/>
    </source>
</evidence>
<dbReference type="PANTHER" id="PTHR42690:SF1">
    <property type="entry name" value="THREONINE SYNTHASE-LIKE 2"/>
    <property type="match status" value="1"/>
</dbReference>
<dbReference type="Proteomes" id="UP001596303">
    <property type="component" value="Unassembled WGS sequence"/>
</dbReference>
<dbReference type="PROSITE" id="PS00165">
    <property type="entry name" value="DEHYDRATASE_SER_THR"/>
    <property type="match status" value="1"/>
</dbReference>
<keyword evidence="7" id="KW-0791">Threonine biosynthesis</keyword>
<dbReference type="InterPro" id="IPR037158">
    <property type="entry name" value="Thr_synth_N_sf"/>
</dbReference>
<comment type="caution">
    <text evidence="14">The sequence shown here is derived from an EMBL/GenBank/DDBJ whole genome shotgun (WGS) entry which is preliminary data.</text>
</comment>
<dbReference type="InterPro" id="IPR000634">
    <property type="entry name" value="Ser/Thr_deHydtase_PyrdxlP-BS"/>
</dbReference>
<protein>
    <recommendedName>
        <fullName evidence="5 11">Threonine synthase</fullName>
        <ecNumber evidence="4 11">4.2.3.1</ecNumber>
    </recommendedName>
</protein>
<dbReference type="InterPro" id="IPR036052">
    <property type="entry name" value="TrpB-like_PALP_sf"/>
</dbReference>
<dbReference type="SUPFAM" id="SSF53686">
    <property type="entry name" value="Tryptophan synthase beta subunit-like PLP-dependent enzymes"/>
    <property type="match status" value="1"/>
</dbReference>
<comment type="catalytic activity">
    <reaction evidence="10">
        <text>O-phospho-L-homoserine + H2O = L-threonine + phosphate</text>
        <dbReference type="Rhea" id="RHEA:10840"/>
        <dbReference type="ChEBI" id="CHEBI:15377"/>
        <dbReference type="ChEBI" id="CHEBI:43474"/>
        <dbReference type="ChEBI" id="CHEBI:57590"/>
        <dbReference type="ChEBI" id="CHEBI:57926"/>
        <dbReference type="EC" id="4.2.3.1"/>
    </reaction>
</comment>
<dbReference type="InterPro" id="IPR051166">
    <property type="entry name" value="Threonine_Synthase"/>
</dbReference>
<evidence type="ECO:0000256" key="6">
    <source>
        <dbReference type="ARBA" id="ARBA00022605"/>
    </source>
</evidence>
<evidence type="ECO:0000259" key="13">
    <source>
        <dbReference type="Pfam" id="PF14821"/>
    </source>
</evidence>
<evidence type="ECO:0000313" key="15">
    <source>
        <dbReference type="Proteomes" id="UP001596303"/>
    </source>
</evidence>
<comment type="pathway">
    <text evidence="2">Amino-acid biosynthesis; L-threonine biosynthesis; L-threonine from L-aspartate: step 5/5.</text>
</comment>
<keyword evidence="6" id="KW-0028">Amino-acid biosynthesis</keyword>
<keyword evidence="8" id="KW-0663">Pyridoxal phosphate</keyword>
<dbReference type="PANTHER" id="PTHR42690">
    <property type="entry name" value="THREONINE SYNTHASE FAMILY MEMBER"/>
    <property type="match status" value="1"/>
</dbReference>
<keyword evidence="9 14" id="KW-0456">Lyase</keyword>
<gene>
    <name evidence="14" type="primary">thrC</name>
    <name evidence="14" type="ORF">ACFQDM_03930</name>
</gene>
<evidence type="ECO:0000256" key="3">
    <source>
        <dbReference type="ARBA" id="ARBA00005517"/>
    </source>
</evidence>
<dbReference type="Pfam" id="PF14821">
    <property type="entry name" value="Thr_synth_N"/>
    <property type="match status" value="1"/>
</dbReference>
<dbReference type="NCBIfam" id="TIGR00260">
    <property type="entry name" value="thrC"/>
    <property type="match status" value="1"/>
</dbReference>
<dbReference type="InterPro" id="IPR001926">
    <property type="entry name" value="TrpB-like_PALP"/>
</dbReference>
<dbReference type="Gene3D" id="3.90.1380.10">
    <property type="entry name" value="Threonine synthase, N-terminal domain"/>
    <property type="match status" value="1"/>
</dbReference>
<evidence type="ECO:0000256" key="11">
    <source>
        <dbReference type="NCBIfam" id="TIGR00260"/>
    </source>
</evidence>